<reference evidence="1" key="2">
    <citation type="journal article" date="2019" name="IMA Fungus">
        <title>Genome sequencing and comparison of five Tilletia species to identify candidate genes for the detection of regulated species infecting wheat.</title>
        <authorList>
            <person name="Nguyen H.D.T."/>
            <person name="Sultana T."/>
            <person name="Kesanakurti P."/>
            <person name="Hambleton S."/>
        </authorList>
    </citation>
    <scope>NUCLEOTIDE SEQUENCE</scope>
    <source>
        <strain evidence="1">DAOMC 236422</strain>
    </source>
</reference>
<dbReference type="AlphaFoldDB" id="A0A8X7N1T7"/>
<evidence type="ECO:0000313" key="2">
    <source>
        <dbReference type="Proteomes" id="UP000078113"/>
    </source>
</evidence>
<gene>
    <name evidence="1" type="ORF">A4X09_0g7621</name>
</gene>
<comment type="caution">
    <text evidence="1">The sequence shown here is derived from an EMBL/GenBank/DDBJ whole genome shotgun (WGS) entry which is preliminary data.</text>
</comment>
<organism evidence="1 2">
    <name type="scientific">Tilletia walkeri</name>
    <dbReference type="NCBI Taxonomy" id="117179"/>
    <lineage>
        <taxon>Eukaryota</taxon>
        <taxon>Fungi</taxon>
        <taxon>Dikarya</taxon>
        <taxon>Basidiomycota</taxon>
        <taxon>Ustilaginomycotina</taxon>
        <taxon>Exobasidiomycetes</taxon>
        <taxon>Tilletiales</taxon>
        <taxon>Tilletiaceae</taxon>
        <taxon>Tilletia</taxon>
    </lineage>
</organism>
<dbReference type="Proteomes" id="UP000078113">
    <property type="component" value="Unassembled WGS sequence"/>
</dbReference>
<accession>A0A8X7N1T7</accession>
<evidence type="ECO:0000313" key="1">
    <source>
        <dbReference type="EMBL" id="KAE8261680.1"/>
    </source>
</evidence>
<dbReference type="EMBL" id="LWDG02000939">
    <property type="protein sequence ID" value="KAE8261680.1"/>
    <property type="molecule type" value="Genomic_DNA"/>
</dbReference>
<keyword evidence="2" id="KW-1185">Reference proteome</keyword>
<proteinExistence type="predicted"/>
<sequence length="127" mass="14208">MKMPAVLDVTAGIIFSAKPTLHVHHFVLRSNGSDPDVDINPPSVHALAQVLSSDQQSKTVKLKVHFRQDRVLLLPLERTGTSTGPSVCRKWPIHGHSRPAVQARARFLCDHDRVRRHDLDNSDARLD</sequence>
<name>A0A8X7N1T7_9BASI</name>
<reference evidence="1" key="1">
    <citation type="submission" date="2016-04" db="EMBL/GenBank/DDBJ databases">
        <authorList>
            <person name="Nguyen H.D."/>
            <person name="Samba Siva P."/>
            <person name="Cullis J."/>
            <person name="Levesque C.A."/>
            <person name="Hambleton S."/>
        </authorList>
    </citation>
    <scope>NUCLEOTIDE SEQUENCE</scope>
    <source>
        <strain evidence="1">DAOMC 236422</strain>
    </source>
</reference>
<protein>
    <submittedName>
        <fullName evidence="1">Uncharacterized protein</fullName>
    </submittedName>
</protein>